<keyword evidence="2" id="KW-1185">Reference proteome</keyword>
<reference evidence="1 2" key="1">
    <citation type="submission" date="2022-01" db="EMBL/GenBank/DDBJ databases">
        <title>A chromosomal length assembly of Cordylochernes scorpioides.</title>
        <authorList>
            <person name="Zeh D."/>
            <person name="Zeh J."/>
        </authorList>
    </citation>
    <scope>NUCLEOTIDE SEQUENCE [LARGE SCALE GENOMIC DNA]</scope>
    <source>
        <strain evidence="1">IN4F17</strain>
        <tissue evidence="1">Whole Body</tissue>
    </source>
</reference>
<accession>A0ABY6LQE5</accession>
<name>A0ABY6LQE5_9ARAC</name>
<proteinExistence type="predicted"/>
<dbReference type="Proteomes" id="UP001235939">
    <property type="component" value="Chromosome 21"/>
</dbReference>
<dbReference type="EMBL" id="CP092883">
    <property type="protein sequence ID" value="UYV82078.1"/>
    <property type="molecule type" value="Genomic_DNA"/>
</dbReference>
<evidence type="ECO:0000313" key="2">
    <source>
        <dbReference type="Proteomes" id="UP001235939"/>
    </source>
</evidence>
<sequence length="101" mass="11734">MHYAHQPGKTTLLMVMKLLEKKKNRDFGGALMGCPTPPAVFTRHCSFRLPHVPFDDTWPGRAALYFLRRGEKLGRYLDRLKRRGIFFDTEYVCCLKDGKKS</sequence>
<gene>
    <name evidence="1" type="ORF">LAZ67_21000720</name>
</gene>
<protein>
    <submittedName>
        <fullName evidence="1">Uncharacterized protein</fullName>
    </submittedName>
</protein>
<evidence type="ECO:0000313" key="1">
    <source>
        <dbReference type="EMBL" id="UYV82078.1"/>
    </source>
</evidence>
<organism evidence="1 2">
    <name type="scientific">Cordylochernes scorpioides</name>
    <dbReference type="NCBI Taxonomy" id="51811"/>
    <lineage>
        <taxon>Eukaryota</taxon>
        <taxon>Metazoa</taxon>
        <taxon>Ecdysozoa</taxon>
        <taxon>Arthropoda</taxon>
        <taxon>Chelicerata</taxon>
        <taxon>Arachnida</taxon>
        <taxon>Pseudoscorpiones</taxon>
        <taxon>Cheliferoidea</taxon>
        <taxon>Chernetidae</taxon>
        <taxon>Cordylochernes</taxon>
    </lineage>
</organism>